<feature type="transmembrane region" description="Helical" evidence="1">
    <location>
        <begin position="106"/>
        <end position="130"/>
    </location>
</feature>
<gene>
    <name evidence="2" type="ORF">CDAR_490061</name>
</gene>
<keyword evidence="1" id="KW-0812">Transmembrane</keyword>
<evidence type="ECO:0000256" key="1">
    <source>
        <dbReference type="SAM" id="Phobius"/>
    </source>
</evidence>
<reference evidence="2 3" key="1">
    <citation type="submission" date="2021-06" db="EMBL/GenBank/DDBJ databases">
        <title>Caerostris darwini draft genome.</title>
        <authorList>
            <person name="Kono N."/>
            <person name="Arakawa K."/>
        </authorList>
    </citation>
    <scope>NUCLEOTIDE SEQUENCE [LARGE SCALE GENOMIC DNA]</scope>
</reference>
<comment type="caution">
    <text evidence="2">The sequence shown here is derived from an EMBL/GenBank/DDBJ whole genome shotgun (WGS) entry which is preliminary data.</text>
</comment>
<dbReference type="AlphaFoldDB" id="A0AAV4TM52"/>
<evidence type="ECO:0000313" key="2">
    <source>
        <dbReference type="EMBL" id="GIY46526.1"/>
    </source>
</evidence>
<proteinExistence type="predicted"/>
<protein>
    <submittedName>
        <fullName evidence="2">Uncharacterized protein</fullName>
    </submittedName>
</protein>
<name>A0AAV4TM52_9ARAC</name>
<accession>A0AAV4TM52</accession>
<feature type="transmembrane region" description="Helical" evidence="1">
    <location>
        <begin position="29"/>
        <end position="50"/>
    </location>
</feature>
<evidence type="ECO:0000313" key="3">
    <source>
        <dbReference type="Proteomes" id="UP001054837"/>
    </source>
</evidence>
<sequence length="131" mass="14392">MKDLLVEIPTSGMKSEGSGSSTMIPTQKLLVIFGVIFCAGVTLLMVILYYPAPPIEKEFEDFENIPDLQYTVSIAEDWDFTNSEHFEENKIRFEAVARALEELGSAFLALLAVGCIAVGLTCLVCACCIFK</sequence>
<organism evidence="2 3">
    <name type="scientific">Caerostris darwini</name>
    <dbReference type="NCBI Taxonomy" id="1538125"/>
    <lineage>
        <taxon>Eukaryota</taxon>
        <taxon>Metazoa</taxon>
        <taxon>Ecdysozoa</taxon>
        <taxon>Arthropoda</taxon>
        <taxon>Chelicerata</taxon>
        <taxon>Arachnida</taxon>
        <taxon>Araneae</taxon>
        <taxon>Araneomorphae</taxon>
        <taxon>Entelegynae</taxon>
        <taxon>Araneoidea</taxon>
        <taxon>Araneidae</taxon>
        <taxon>Caerostris</taxon>
    </lineage>
</organism>
<dbReference type="Proteomes" id="UP001054837">
    <property type="component" value="Unassembled WGS sequence"/>
</dbReference>
<dbReference type="EMBL" id="BPLQ01009775">
    <property type="protein sequence ID" value="GIY46526.1"/>
    <property type="molecule type" value="Genomic_DNA"/>
</dbReference>
<keyword evidence="1" id="KW-0472">Membrane</keyword>
<keyword evidence="3" id="KW-1185">Reference proteome</keyword>
<keyword evidence="1" id="KW-1133">Transmembrane helix</keyword>